<dbReference type="InterPro" id="IPR001505">
    <property type="entry name" value="Copper_CuA"/>
</dbReference>
<evidence type="ECO:0000256" key="4">
    <source>
        <dbReference type="ARBA" id="ARBA00012949"/>
    </source>
</evidence>
<dbReference type="InterPro" id="IPR045187">
    <property type="entry name" value="CcO_II"/>
</dbReference>
<keyword evidence="6" id="KW-0813">Transport</keyword>
<dbReference type="AlphaFoldDB" id="F8J473"/>
<evidence type="ECO:0000259" key="19">
    <source>
        <dbReference type="PROSITE" id="PS50857"/>
    </source>
</evidence>
<evidence type="ECO:0000256" key="1">
    <source>
        <dbReference type="ARBA" id="ARBA00001935"/>
    </source>
</evidence>
<comment type="similarity">
    <text evidence="3">Belongs to the cytochrome c oxidase subunit 2 family.</text>
</comment>
<evidence type="ECO:0000256" key="15">
    <source>
        <dbReference type="ARBA" id="ARBA00023136"/>
    </source>
</evidence>
<dbReference type="InterPro" id="IPR036257">
    <property type="entry name" value="Cyt_c_oxidase_su2_TM_sf"/>
</dbReference>
<comment type="subcellular location">
    <subcellularLocation>
        <location evidence="2">Membrane</location>
        <topology evidence="2">Multi-pass membrane protein</topology>
    </subcellularLocation>
</comment>
<evidence type="ECO:0000256" key="5">
    <source>
        <dbReference type="ARBA" id="ARBA00015946"/>
    </source>
</evidence>
<dbReference type="GO" id="GO:0004129">
    <property type="term" value="F:cytochrome-c oxidase activity"/>
    <property type="evidence" value="ECO:0007669"/>
    <property type="project" value="UniProtKB-EC"/>
</dbReference>
<keyword evidence="12" id="KW-0249">Electron transport</keyword>
<dbReference type="Gene3D" id="2.60.40.420">
    <property type="entry name" value="Cupredoxins - blue copper proteins"/>
    <property type="match status" value="1"/>
</dbReference>
<reference evidence="21" key="1">
    <citation type="journal article" date="2011" name="BMC Evol. Biol.">
        <title>The enigmatic mitochondrial genome of Rhabdopleura compacta (Pterobranchia) reveals insights into selection of an efficient tRNA system and supports monophyly of Ambulacraria.</title>
        <authorList>
            <person name="Perseke M."/>
            <person name="Hetmank J."/>
            <person name="Bernt M."/>
            <person name="Stadler P.F."/>
            <person name="Schlegel M."/>
            <person name="Bernhard D."/>
        </authorList>
    </citation>
    <scope>NUCLEOTIDE SEQUENCE</scope>
</reference>
<feature type="domain" description="Cytochrome oxidase subunit II copper A binding" evidence="19">
    <location>
        <begin position="117"/>
        <end position="248"/>
    </location>
</feature>
<keyword evidence="13 18" id="KW-1133">Transmembrane helix</keyword>
<dbReference type="PRINTS" id="PR01166">
    <property type="entry name" value="CYCOXIDASEII"/>
</dbReference>
<keyword evidence="9" id="KW-0479">Metal-binding</keyword>
<dbReference type="Pfam" id="PF00116">
    <property type="entry name" value="COX2"/>
    <property type="match status" value="1"/>
</dbReference>
<dbReference type="PROSITE" id="PS00078">
    <property type="entry name" value="COX2"/>
    <property type="match status" value="1"/>
</dbReference>
<dbReference type="GO" id="GO:0005507">
    <property type="term" value="F:copper ion binding"/>
    <property type="evidence" value="ECO:0007669"/>
    <property type="project" value="InterPro"/>
</dbReference>
<keyword evidence="14" id="KW-0186">Copper</keyword>
<evidence type="ECO:0000256" key="17">
    <source>
        <dbReference type="ARBA" id="ARBA00049512"/>
    </source>
</evidence>
<keyword evidence="21" id="KW-0496">Mitochondrion</keyword>
<evidence type="ECO:0000256" key="7">
    <source>
        <dbReference type="ARBA" id="ARBA00022660"/>
    </source>
</evidence>
<evidence type="ECO:0000256" key="11">
    <source>
        <dbReference type="ARBA" id="ARBA00022967"/>
    </source>
</evidence>
<keyword evidence="7" id="KW-0679">Respiratory chain</keyword>
<keyword evidence="10" id="KW-0460">Magnesium</keyword>
<dbReference type="PANTHER" id="PTHR22888">
    <property type="entry name" value="CYTOCHROME C OXIDASE, SUBUNIT II"/>
    <property type="match status" value="1"/>
</dbReference>
<dbReference type="EC" id="7.1.1.9" evidence="4"/>
<feature type="domain" description="Cytochrome oxidase subunit II transmembrane region profile" evidence="20">
    <location>
        <begin position="20"/>
        <end position="116"/>
    </location>
</feature>
<evidence type="ECO:0000256" key="18">
    <source>
        <dbReference type="SAM" id="Phobius"/>
    </source>
</evidence>
<dbReference type="Gene3D" id="1.10.287.90">
    <property type="match status" value="1"/>
</dbReference>
<evidence type="ECO:0000313" key="21">
    <source>
        <dbReference type="EMBL" id="CBM43253.2"/>
    </source>
</evidence>
<feature type="transmembrane region" description="Helical" evidence="18">
    <location>
        <begin position="93"/>
        <end position="111"/>
    </location>
</feature>
<dbReference type="GO" id="GO:0042773">
    <property type="term" value="P:ATP synthesis coupled electron transport"/>
    <property type="evidence" value="ECO:0007669"/>
    <property type="project" value="TreeGrafter"/>
</dbReference>
<dbReference type="EMBL" id="FN908482">
    <property type="protein sequence ID" value="CBM43253.2"/>
    <property type="molecule type" value="Genomic_DNA"/>
</dbReference>
<evidence type="ECO:0000256" key="12">
    <source>
        <dbReference type="ARBA" id="ARBA00022982"/>
    </source>
</evidence>
<comment type="cofactor">
    <cofactor evidence="1">
        <name>Cu cation</name>
        <dbReference type="ChEBI" id="CHEBI:23378"/>
    </cofactor>
</comment>
<protein>
    <recommendedName>
        <fullName evidence="5">Cytochrome c oxidase subunit 2</fullName>
        <ecNumber evidence="4">7.1.1.9</ecNumber>
    </recommendedName>
    <alternativeName>
        <fullName evidence="16">Cytochrome c oxidase polypeptide II</fullName>
    </alternativeName>
</protein>
<name>F8J473_RHACM</name>
<gene>
    <name evidence="21" type="primary">COII</name>
</gene>
<evidence type="ECO:0000256" key="8">
    <source>
        <dbReference type="ARBA" id="ARBA00022692"/>
    </source>
</evidence>
<comment type="catalytic activity">
    <reaction evidence="17">
        <text>4 Fe(II)-[cytochrome c] + O2 + 8 H(+)(in) = 4 Fe(III)-[cytochrome c] + 2 H2O + 4 H(+)(out)</text>
        <dbReference type="Rhea" id="RHEA:11436"/>
        <dbReference type="Rhea" id="RHEA-COMP:10350"/>
        <dbReference type="Rhea" id="RHEA-COMP:14399"/>
        <dbReference type="ChEBI" id="CHEBI:15377"/>
        <dbReference type="ChEBI" id="CHEBI:15378"/>
        <dbReference type="ChEBI" id="CHEBI:15379"/>
        <dbReference type="ChEBI" id="CHEBI:29033"/>
        <dbReference type="ChEBI" id="CHEBI:29034"/>
        <dbReference type="EC" id="7.1.1.9"/>
    </reaction>
    <physiologicalReaction direction="left-to-right" evidence="17">
        <dbReference type="Rhea" id="RHEA:11437"/>
    </physiologicalReaction>
</comment>
<dbReference type="SUPFAM" id="SSF49503">
    <property type="entry name" value="Cupredoxins"/>
    <property type="match status" value="1"/>
</dbReference>
<organism evidence="21">
    <name type="scientific">Rhabdopleura compacta</name>
    <dbReference type="NCBI Taxonomy" id="638968"/>
    <lineage>
        <taxon>Eukaryota</taxon>
        <taxon>Metazoa</taxon>
        <taxon>Hemichordata</taxon>
        <taxon>Pterobranchia</taxon>
        <taxon>Rhabdopleurida</taxon>
        <taxon>Rhabdopleuridae</taxon>
        <taxon>Rhabdopleura</taxon>
    </lineage>
</organism>
<geneLocation type="mitochondrion" evidence="21"/>
<evidence type="ECO:0000256" key="3">
    <source>
        <dbReference type="ARBA" id="ARBA00007866"/>
    </source>
</evidence>
<dbReference type="PROSITE" id="PS50857">
    <property type="entry name" value="COX2_CUA"/>
    <property type="match status" value="1"/>
</dbReference>
<sequence>MFWGLFWGLGIFLLVFLCLVFTGGVFGFSDDLGFTLLGCYHVNRLHILHSHLTGVMVMVVLVVSFWICSGLFSNRRLGSFKDSGKVEVIMTSVPVFVLVTMIAPSMVHLYTSTEGSSSFLNFNVMGRMWYWQYFYPELGSESLSYDSYIVKDSVRPGFKVDYPLFLPINFRSKLSISSGDVIHSFSVPALGIKVDAVPGRINGFDVIPSFAGKYFGFCSELCGSGHSQMPCVISACSLEDYFSFNFTQSLWKGNLKV</sequence>
<proteinExistence type="inferred from homology"/>
<evidence type="ECO:0000259" key="20">
    <source>
        <dbReference type="PROSITE" id="PS50999"/>
    </source>
</evidence>
<dbReference type="PROSITE" id="PS50999">
    <property type="entry name" value="COX2_TM"/>
    <property type="match status" value="1"/>
</dbReference>
<keyword evidence="15 18" id="KW-0472">Membrane</keyword>
<dbReference type="InterPro" id="IPR011759">
    <property type="entry name" value="Cyt_c_oxidase_su2_TM_dom"/>
</dbReference>
<evidence type="ECO:0000256" key="6">
    <source>
        <dbReference type="ARBA" id="ARBA00022448"/>
    </source>
</evidence>
<dbReference type="PANTHER" id="PTHR22888:SF9">
    <property type="entry name" value="CYTOCHROME C OXIDASE SUBUNIT 2"/>
    <property type="match status" value="1"/>
</dbReference>
<evidence type="ECO:0000256" key="14">
    <source>
        <dbReference type="ARBA" id="ARBA00023008"/>
    </source>
</evidence>
<dbReference type="InterPro" id="IPR008972">
    <property type="entry name" value="Cupredoxin"/>
</dbReference>
<feature type="transmembrane region" description="Helical" evidence="18">
    <location>
        <begin position="51"/>
        <end position="72"/>
    </location>
</feature>
<dbReference type="GO" id="GO:0016020">
    <property type="term" value="C:membrane"/>
    <property type="evidence" value="ECO:0007669"/>
    <property type="project" value="UniProtKB-SubCell"/>
</dbReference>
<evidence type="ECO:0000256" key="2">
    <source>
        <dbReference type="ARBA" id="ARBA00004141"/>
    </source>
</evidence>
<accession>F8J473</accession>
<keyword evidence="11" id="KW-1278">Translocase</keyword>
<evidence type="ECO:0000256" key="16">
    <source>
        <dbReference type="ARBA" id="ARBA00031389"/>
    </source>
</evidence>
<evidence type="ECO:0000256" key="9">
    <source>
        <dbReference type="ARBA" id="ARBA00022723"/>
    </source>
</evidence>
<keyword evidence="8 18" id="KW-0812">Transmembrane</keyword>
<evidence type="ECO:0000256" key="10">
    <source>
        <dbReference type="ARBA" id="ARBA00022842"/>
    </source>
</evidence>
<evidence type="ECO:0000256" key="13">
    <source>
        <dbReference type="ARBA" id="ARBA00022989"/>
    </source>
</evidence>
<dbReference type="InterPro" id="IPR002429">
    <property type="entry name" value="CcO_II-like_C"/>
</dbReference>
<dbReference type="SUPFAM" id="SSF81464">
    <property type="entry name" value="Cytochrome c oxidase subunit II-like, transmembrane region"/>
    <property type="match status" value="1"/>
</dbReference>